<name>D5SVK4_PLAL2</name>
<dbReference type="STRING" id="521674.Plim_3551"/>
<proteinExistence type="predicted"/>
<dbReference type="HOGENOM" id="CLU_1569250_0_0_0"/>
<protein>
    <submittedName>
        <fullName evidence="1">Uncharacterized protein</fullName>
    </submittedName>
</protein>
<reference evidence="1 2" key="1">
    <citation type="journal article" date="2010" name="Stand. Genomic Sci.">
        <title>Complete genome sequence of Planctomyces limnophilus type strain (Mu 290).</title>
        <authorList>
            <person name="Labutti K."/>
            <person name="Sikorski J."/>
            <person name="Schneider S."/>
            <person name="Nolan M."/>
            <person name="Lucas S."/>
            <person name="Glavina Del Rio T."/>
            <person name="Tice H."/>
            <person name="Cheng J.F."/>
            <person name="Goodwin L."/>
            <person name="Pitluck S."/>
            <person name="Liolios K."/>
            <person name="Ivanova N."/>
            <person name="Mavromatis K."/>
            <person name="Mikhailova N."/>
            <person name="Pati A."/>
            <person name="Chen A."/>
            <person name="Palaniappan K."/>
            <person name="Land M."/>
            <person name="Hauser L."/>
            <person name="Chang Y.J."/>
            <person name="Jeffries C.D."/>
            <person name="Tindall B.J."/>
            <person name="Rohde M."/>
            <person name="Goker M."/>
            <person name="Woyke T."/>
            <person name="Bristow J."/>
            <person name="Eisen J.A."/>
            <person name="Markowitz V."/>
            <person name="Hugenholtz P."/>
            <person name="Kyrpides N.C."/>
            <person name="Klenk H.P."/>
            <person name="Lapidus A."/>
        </authorList>
    </citation>
    <scope>NUCLEOTIDE SEQUENCE [LARGE SCALE GENOMIC DNA]</scope>
    <source>
        <strain evidence="2">ATCC 43296 / DSM 3776 / IFAM 1008 / 290</strain>
    </source>
</reference>
<dbReference type="Proteomes" id="UP000002220">
    <property type="component" value="Chromosome"/>
</dbReference>
<sequence>MSLSAPIVKSVHQHKCIGNLPHNSPATLLNHHAHLELLPFPPFLPSLFSFFPSSLLPFFPSPTSHLRAKPSIPSPSHGLSMTDLPDLSQTTGEPLTESQICGILAQIDLDILNLLRDGKLAALKYSAPGAGPQTDRAANLQALLNARESYQKLLHSLPLWQTSAADLSHT</sequence>
<dbReference type="EMBL" id="CP001744">
    <property type="protein sequence ID" value="ADG69364.1"/>
    <property type="molecule type" value="Genomic_DNA"/>
</dbReference>
<keyword evidence="2" id="KW-1185">Reference proteome</keyword>
<gene>
    <name evidence="1" type="ordered locus">Plim_3551</name>
</gene>
<dbReference type="AlphaFoldDB" id="D5SVK4"/>
<accession>D5SVK4</accession>
<evidence type="ECO:0000313" key="2">
    <source>
        <dbReference type="Proteomes" id="UP000002220"/>
    </source>
</evidence>
<evidence type="ECO:0000313" key="1">
    <source>
        <dbReference type="EMBL" id="ADG69364.1"/>
    </source>
</evidence>
<dbReference type="KEGG" id="plm:Plim_3551"/>
<organism evidence="1 2">
    <name type="scientific">Planctopirus limnophila (strain ATCC 43296 / DSM 3776 / IFAM 1008 / Mu 290)</name>
    <name type="common">Planctomyces limnophilus</name>
    <dbReference type="NCBI Taxonomy" id="521674"/>
    <lineage>
        <taxon>Bacteria</taxon>
        <taxon>Pseudomonadati</taxon>
        <taxon>Planctomycetota</taxon>
        <taxon>Planctomycetia</taxon>
        <taxon>Planctomycetales</taxon>
        <taxon>Planctomycetaceae</taxon>
        <taxon>Planctopirus</taxon>
    </lineage>
</organism>